<dbReference type="GO" id="GO:0008270">
    <property type="term" value="F:zinc ion binding"/>
    <property type="evidence" value="ECO:0007669"/>
    <property type="project" value="InterPro"/>
</dbReference>
<evidence type="ECO:0000256" key="3">
    <source>
        <dbReference type="ARBA" id="ARBA00022723"/>
    </source>
</evidence>
<keyword evidence="3" id="KW-0479">Metal-binding</keyword>
<dbReference type="STRING" id="73230.A0A2B7Z6H6"/>
<dbReference type="InterPro" id="IPR050613">
    <property type="entry name" value="Sec_Metabolite_Reg"/>
</dbReference>
<evidence type="ECO:0000256" key="5">
    <source>
        <dbReference type="ARBA" id="ARBA00023125"/>
    </source>
</evidence>
<dbReference type="Pfam" id="PF04082">
    <property type="entry name" value="Fungal_trans"/>
    <property type="match status" value="1"/>
</dbReference>
<protein>
    <recommendedName>
        <fullName evidence="2">C6 finger domain transcription factor nscR</fullName>
    </recommendedName>
    <alternativeName>
        <fullName evidence="8">Neosartiricin B biosynthesis protein R</fullName>
    </alternativeName>
</protein>
<feature type="region of interest" description="Disordered" evidence="10">
    <location>
        <begin position="62"/>
        <end position="84"/>
    </location>
</feature>
<dbReference type="GO" id="GO:0000981">
    <property type="term" value="F:DNA-binding transcription factor activity, RNA polymerase II-specific"/>
    <property type="evidence" value="ECO:0007669"/>
    <property type="project" value="InterPro"/>
</dbReference>
<dbReference type="PROSITE" id="PS50048">
    <property type="entry name" value="ZN2_CY6_FUNGAL_2"/>
    <property type="match status" value="1"/>
</dbReference>
<keyword evidence="7" id="KW-0539">Nucleus</keyword>
<evidence type="ECO:0000256" key="10">
    <source>
        <dbReference type="SAM" id="MobiDB-lite"/>
    </source>
</evidence>
<keyword evidence="13" id="KW-1185">Reference proteome</keyword>
<dbReference type="InterPro" id="IPR007219">
    <property type="entry name" value="XnlR_reg_dom"/>
</dbReference>
<dbReference type="GO" id="GO:0006351">
    <property type="term" value="P:DNA-templated transcription"/>
    <property type="evidence" value="ECO:0007669"/>
    <property type="project" value="InterPro"/>
</dbReference>
<dbReference type="PANTHER" id="PTHR31001">
    <property type="entry name" value="UNCHARACTERIZED TRANSCRIPTIONAL REGULATORY PROTEIN"/>
    <property type="match status" value="1"/>
</dbReference>
<dbReference type="VEuPathDB" id="FungiDB:EMCG_02313"/>
<dbReference type="Gene3D" id="4.10.240.10">
    <property type="entry name" value="Zn(2)-C6 fungal-type DNA-binding domain"/>
    <property type="match status" value="1"/>
</dbReference>
<evidence type="ECO:0000256" key="8">
    <source>
        <dbReference type="ARBA" id="ARBA00031692"/>
    </source>
</evidence>
<feature type="compositionally biased region" description="Polar residues" evidence="10">
    <location>
        <begin position="72"/>
        <end position="84"/>
    </location>
</feature>
<dbReference type="SUPFAM" id="SSF57701">
    <property type="entry name" value="Zn2/Cys6 DNA-binding domain"/>
    <property type="match status" value="1"/>
</dbReference>
<proteinExistence type="predicted"/>
<accession>A0A2B7Z6H6</accession>
<evidence type="ECO:0000256" key="6">
    <source>
        <dbReference type="ARBA" id="ARBA00023163"/>
    </source>
</evidence>
<feature type="domain" description="Zn(2)-C6 fungal-type" evidence="11">
    <location>
        <begin position="11"/>
        <end position="42"/>
    </location>
</feature>
<dbReference type="EMBL" id="PDND01000311">
    <property type="protein sequence ID" value="PGH28823.1"/>
    <property type="molecule type" value="Genomic_DNA"/>
</dbReference>
<dbReference type="CDD" id="cd00067">
    <property type="entry name" value="GAL4"/>
    <property type="match status" value="1"/>
</dbReference>
<dbReference type="InterPro" id="IPR036864">
    <property type="entry name" value="Zn2-C6_fun-type_DNA-bd_sf"/>
</dbReference>
<keyword evidence="4" id="KW-0805">Transcription regulation</keyword>
<dbReference type="CDD" id="cd12148">
    <property type="entry name" value="fungal_TF_MHR"/>
    <property type="match status" value="1"/>
</dbReference>
<gene>
    <name evidence="12" type="ORF">GX50_08435</name>
</gene>
<comment type="caution">
    <text evidence="12">The sequence shown here is derived from an EMBL/GenBank/DDBJ whole genome shotgun (WGS) entry which is preliminary data.</text>
</comment>
<reference evidence="12 13" key="1">
    <citation type="submission" date="2017-10" db="EMBL/GenBank/DDBJ databases">
        <title>Comparative genomics in systemic dimorphic fungi from Ajellomycetaceae.</title>
        <authorList>
            <person name="Munoz J.F."/>
            <person name="Mcewen J.G."/>
            <person name="Clay O.K."/>
            <person name="Cuomo C.A."/>
        </authorList>
    </citation>
    <scope>NUCLEOTIDE SEQUENCE [LARGE SCALE GENOMIC DNA]</scope>
    <source>
        <strain evidence="12 13">UAMH4076</strain>
    </source>
</reference>
<evidence type="ECO:0000256" key="2">
    <source>
        <dbReference type="ARBA" id="ARBA00018346"/>
    </source>
</evidence>
<dbReference type="GO" id="GO:0005634">
    <property type="term" value="C:nucleus"/>
    <property type="evidence" value="ECO:0007669"/>
    <property type="project" value="UniProtKB-SubCell"/>
</dbReference>
<evidence type="ECO:0000256" key="1">
    <source>
        <dbReference type="ARBA" id="ARBA00004123"/>
    </source>
</evidence>
<dbReference type="Proteomes" id="UP000226031">
    <property type="component" value="Unassembled WGS sequence"/>
</dbReference>
<organism evidence="12 13">
    <name type="scientific">[Emmonsia] crescens</name>
    <dbReference type="NCBI Taxonomy" id="73230"/>
    <lineage>
        <taxon>Eukaryota</taxon>
        <taxon>Fungi</taxon>
        <taxon>Dikarya</taxon>
        <taxon>Ascomycota</taxon>
        <taxon>Pezizomycotina</taxon>
        <taxon>Eurotiomycetes</taxon>
        <taxon>Eurotiomycetidae</taxon>
        <taxon>Onygenales</taxon>
        <taxon>Ajellomycetaceae</taxon>
        <taxon>Emergomyces</taxon>
    </lineage>
</organism>
<dbReference type="InterPro" id="IPR001138">
    <property type="entry name" value="Zn2Cys6_DnaBD"/>
</dbReference>
<evidence type="ECO:0000313" key="13">
    <source>
        <dbReference type="Proteomes" id="UP000226031"/>
    </source>
</evidence>
<keyword evidence="6" id="KW-0804">Transcription</keyword>
<evidence type="ECO:0000256" key="7">
    <source>
        <dbReference type="ARBA" id="ARBA00023242"/>
    </source>
</evidence>
<dbReference type="PANTHER" id="PTHR31001:SF87">
    <property type="entry name" value="COL-21"/>
    <property type="match status" value="1"/>
</dbReference>
<comment type="subcellular location">
    <subcellularLocation>
        <location evidence="1">Nucleus</location>
    </subcellularLocation>
</comment>
<keyword evidence="5" id="KW-0238">DNA-binding</keyword>
<dbReference type="AlphaFoldDB" id="A0A2B7Z6H6"/>
<evidence type="ECO:0000256" key="9">
    <source>
        <dbReference type="ARBA" id="ARBA00045154"/>
    </source>
</evidence>
<evidence type="ECO:0000256" key="4">
    <source>
        <dbReference type="ARBA" id="ARBA00023015"/>
    </source>
</evidence>
<comment type="function">
    <text evidence="9">Transcription factor that specifically regulates the neosartoricin B biosynthesis gene cluster.</text>
</comment>
<dbReference type="SMART" id="SM00066">
    <property type="entry name" value="GAL4"/>
    <property type="match status" value="1"/>
</dbReference>
<evidence type="ECO:0000259" key="11">
    <source>
        <dbReference type="PROSITE" id="PS50048"/>
    </source>
</evidence>
<sequence length="672" mass="75838">MQQERKRRIQACYPCYTRKQKCNRQYPCNHCTRRRRAEECIYSSPPADGSLRRPAASVLEAPSQIPPHGAHNSRNTPTVHESEGHCSSQHSALAKSFGYFEDSNSNTMALLRNLELPDEDETDLIESSSLSIWDTVQHEIGRMPDRQILDFLVHYFVNELNWMKQVIHAPSFLAHYQQWWAKKDNPVAVSDIEFATLVVRICCYATQFLPSPSHTVDQIRGRSLADIRGTCSDIGENLAKACETLDGKGSLFRVQHLLFASLKLSCEGGTAQFWESIASAARAAQKAGIHTDATVSRESPIFQEESAQELEREVRRRTFCSLYVLDSHLSRQLDRVPFLPDHLVMETLPRLRLIADIGDLSPDPDVSAPDIFTERLMEVQLGRFWRSFKLKQNSRYDPIESEDRYERLCVEYLPNLHAAFAIDHPDATWDSALPKLPMQRELLHIAIFDSVCWNFRPLLLLKPSYIASLPPYKRVLLQSQKLRLGLAALKELEAVTALHSMFGGSYTRFAAIIFNTFEATVLLLCLCTHPDLPFDQGDENIDILGMKAKLTYKRAMQVAEQAINRLQMLAELSDMAASGARVAAQLFAKAVRAKQSPNQGAPAVSSTSPLWTPLDSASMEAIDDVQEQWRFLDQADPALTTDIFSSMVQKDSFPNFQVSPLEIPILWGNSGL</sequence>
<evidence type="ECO:0000313" key="12">
    <source>
        <dbReference type="EMBL" id="PGH28823.1"/>
    </source>
</evidence>
<dbReference type="GO" id="GO:0003677">
    <property type="term" value="F:DNA binding"/>
    <property type="evidence" value="ECO:0007669"/>
    <property type="project" value="UniProtKB-KW"/>
</dbReference>
<name>A0A2B7Z6H6_9EURO</name>